<keyword evidence="1" id="KW-1133">Transmembrane helix</keyword>
<keyword evidence="1" id="KW-0472">Membrane</keyword>
<dbReference type="AlphaFoldDB" id="L0DYQ6"/>
<dbReference type="KEGG" id="tni:TVNIR_2494"/>
<gene>
    <name evidence="3" type="ordered locus">TVNIR_2494</name>
</gene>
<name>L0DYQ6_THIND</name>
<evidence type="ECO:0000313" key="4">
    <source>
        <dbReference type="Proteomes" id="UP000010809"/>
    </source>
</evidence>
<reference evidence="3" key="1">
    <citation type="submission" date="2015-12" db="EMBL/GenBank/DDBJ databases">
        <authorList>
            <person name="Tikhonova T.V."/>
            <person name="Pavlov A.R."/>
            <person name="Beletsky A.V."/>
            <person name="Mardanov A.V."/>
            <person name="Sorokin D.Y."/>
            <person name="Ravin N.V."/>
            <person name="Popov V.O."/>
        </authorList>
    </citation>
    <scope>NUCLEOTIDE SEQUENCE</scope>
    <source>
        <strain evidence="3">DSM 14787</strain>
    </source>
</reference>
<keyword evidence="4" id="KW-1185">Reference proteome</keyword>
<feature type="transmembrane region" description="Helical" evidence="1">
    <location>
        <begin position="21"/>
        <end position="40"/>
    </location>
</feature>
<accession>L0DYQ6</accession>
<feature type="domain" description="TadE-like" evidence="2">
    <location>
        <begin position="15"/>
        <end position="57"/>
    </location>
</feature>
<dbReference type="OrthoDB" id="5574209at2"/>
<dbReference type="eggNOG" id="COG4961">
    <property type="taxonomic scope" value="Bacteria"/>
</dbReference>
<organism evidence="3 4">
    <name type="scientific">Thioalkalivibrio nitratireducens (strain DSM 14787 / UNIQEM 213 / ALEN2)</name>
    <dbReference type="NCBI Taxonomy" id="1255043"/>
    <lineage>
        <taxon>Bacteria</taxon>
        <taxon>Pseudomonadati</taxon>
        <taxon>Pseudomonadota</taxon>
        <taxon>Gammaproteobacteria</taxon>
        <taxon>Chromatiales</taxon>
        <taxon>Ectothiorhodospiraceae</taxon>
        <taxon>Thioalkalivibrio</taxon>
    </lineage>
</organism>
<protein>
    <submittedName>
        <fullName evidence="3">TadE-like protein</fullName>
    </submittedName>
</protein>
<keyword evidence="1" id="KW-0812">Transmembrane</keyword>
<sequence>MQQQRGTGPRRGQRGAAGIEFALVFLLFFVIFYAVVSYALPMLLMQGLNMAAAEGARAAVAVDPAEEDYQLLVEQRARERVDEFLNWVPANAQERLQTDVRFNGAVLIVEVTYPDYRGNPLVPVLTLPLFGDVPRLPDDLTAAASIQL</sequence>
<dbReference type="PATRIC" id="fig|1255043.3.peg.2517"/>
<proteinExistence type="predicted"/>
<dbReference type="RefSeq" id="WP_015259253.1">
    <property type="nucleotide sequence ID" value="NC_019902.2"/>
</dbReference>
<evidence type="ECO:0000256" key="1">
    <source>
        <dbReference type="SAM" id="Phobius"/>
    </source>
</evidence>
<dbReference type="HOGENOM" id="CLU_129220_0_0_6"/>
<evidence type="ECO:0000259" key="2">
    <source>
        <dbReference type="Pfam" id="PF07811"/>
    </source>
</evidence>
<dbReference type="Pfam" id="PF07811">
    <property type="entry name" value="TadE"/>
    <property type="match status" value="1"/>
</dbReference>
<dbReference type="EMBL" id="CP003989">
    <property type="protein sequence ID" value="AGA34137.1"/>
    <property type="molecule type" value="Genomic_DNA"/>
</dbReference>
<evidence type="ECO:0000313" key="3">
    <source>
        <dbReference type="EMBL" id="AGA34137.1"/>
    </source>
</evidence>
<dbReference type="STRING" id="1255043.TVNIR_2494"/>
<dbReference type="Proteomes" id="UP000010809">
    <property type="component" value="Chromosome"/>
</dbReference>
<dbReference type="InterPro" id="IPR012495">
    <property type="entry name" value="TadE-like_dom"/>
</dbReference>